<evidence type="ECO:0000313" key="2">
    <source>
        <dbReference type="WBParaSite" id="HPLM_0001045501-mRNA-1"/>
    </source>
</evidence>
<dbReference type="Pfam" id="PF00651">
    <property type="entry name" value="BTB"/>
    <property type="match status" value="1"/>
</dbReference>
<dbReference type="PANTHER" id="PTHR46306">
    <property type="entry name" value="BTB/POZ DOMAIN-CONTAINING PROTEIN 9"/>
    <property type="match status" value="1"/>
</dbReference>
<dbReference type="InterPro" id="IPR011333">
    <property type="entry name" value="SKP1/BTB/POZ_sf"/>
</dbReference>
<feature type="domain" description="BTB" evidence="1">
    <location>
        <begin position="131"/>
        <end position="157"/>
    </location>
</feature>
<name>A0A0N4WHS2_HAEPC</name>
<dbReference type="GO" id="GO:0005737">
    <property type="term" value="C:cytoplasm"/>
    <property type="evidence" value="ECO:0007669"/>
    <property type="project" value="TreeGrafter"/>
</dbReference>
<dbReference type="InterPro" id="IPR052407">
    <property type="entry name" value="BTB_POZ_domain_cont_9"/>
</dbReference>
<dbReference type="SUPFAM" id="SSF54695">
    <property type="entry name" value="POZ domain"/>
    <property type="match status" value="1"/>
</dbReference>
<dbReference type="AlphaFoldDB" id="A0A0N4WHS2"/>
<evidence type="ECO:0000259" key="1">
    <source>
        <dbReference type="PROSITE" id="PS50097"/>
    </source>
</evidence>
<organism evidence="2">
    <name type="scientific">Haemonchus placei</name>
    <name type="common">Barber's pole worm</name>
    <dbReference type="NCBI Taxonomy" id="6290"/>
    <lineage>
        <taxon>Eukaryota</taxon>
        <taxon>Metazoa</taxon>
        <taxon>Ecdysozoa</taxon>
        <taxon>Nematoda</taxon>
        <taxon>Chromadorea</taxon>
        <taxon>Rhabditida</taxon>
        <taxon>Rhabditina</taxon>
        <taxon>Rhabditomorpha</taxon>
        <taxon>Strongyloidea</taxon>
        <taxon>Trichostrongylidae</taxon>
        <taxon>Haemonchus</taxon>
    </lineage>
</organism>
<dbReference type="InterPro" id="IPR000210">
    <property type="entry name" value="BTB/POZ_dom"/>
</dbReference>
<dbReference type="WBParaSite" id="HPLM_0001045501-mRNA-1">
    <property type="protein sequence ID" value="HPLM_0001045501-mRNA-1"/>
    <property type="gene ID" value="HPLM_0001045501"/>
</dbReference>
<protein>
    <submittedName>
        <fullName evidence="2">BTB domain-containing protein</fullName>
    </submittedName>
</protein>
<dbReference type="PROSITE" id="PS50097">
    <property type="entry name" value="BTB"/>
    <property type="match status" value="1"/>
</dbReference>
<dbReference type="Gene3D" id="3.30.710.10">
    <property type="entry name" value="Potassium Channel Kv1.1, Chain A"/>
    <property type="match status" value="1"/>
</dbReference>
<dbReference type="PANTHER" id="PTHR46306:SF1">
    <property type="entry name" value="BTB_POZ DOMAIN-CONTAINING PROTEIN 9"/>
    <property type="match status" value="1"/>
</dbReference>
<reference evidence="2" key="1">
    <citation type="submission" date="2017-02" db="UniProtKB">
        <authorList>
            <consortium name="WormBaseParasite"/>
        </authorList>
    </citation>
    <scope>IDENTIFICATION</scope>
</reference>
<accession>A0A0N4WHS2</accession>
<sequence>LVSYDEKQVLEILKVAHMYDFVKLEKAIVEYLKINSEEMIMSCVPLSHINRQDLLKEVRQSGLLRADTILDAIEKQENRRDTNERRRHFHSKWERTRKPPSLCLVSPSGEIDHSRLVSQDMAPMYLSPDLSDVTFVVDEKAFAAHKMLLVARSKYFRQEEFCDVLIAKTRFCPFLLGPCFLMG</sequence>
<proteinExistence type="predicted"/>